<dbReference type="EMBL" id="SHNP01000005">
    <property type="protein sequence ID" value="MCX2974929.1"/>
    <property type="molecule type" value="Genomic_DNA"/>
</dbReference>
<sequence>MMFTKVRNKLALSGLLFFVVGNVVAGDLDSAAFDLCEKVKACSIAQIAEADLTPELKQMMEPMLESVCDTMRAGVQEVPSDHPLHGPAVDCMRSMAALSCEDFQDEQKVATPDCRAYQETAEQLAQDT</sequence>
<dbReference type="RefSeq" id="WP_007230812.1">
    <property type="nucleotide sequence ID" value="NZ_SHNP01000005.1"/>
</dbReference>
<evidence type="ECO:0000313" key="3">
    <source>
        <dbReference type="Proteomes" id="UP001143307"/>
    </source>
</evidence>
<feature type="chain" id="PRO_5046429620" description="Secreted protein" evidence="1">
    <location>
        <begin position="26"/>
        <end position="128"/>
    </location>
</feature>
<name>A0ABT3SYH4_9GAMM</name>
<evidence type="ECO:0000256" key="1">
    <source>
        <dbReference type="SAM" id="SignalP"/>
    </source>
</evidence>
<evidence type="ECO:0008006" key="4">
    <source>
        <dbReference type="Google" id="ProtNLM"/>
    </source>
</evidence>
<evidence type="ECO:0000313" key="2">
    <source>
        <dbReference type="EMBL" id="MCX2974929.1"/>
    </source>
</evidence>
<comment type="caution">
    <text evidence="2">The sequence shown here is derived from an EMBL/GenBank/DDBJ whole genome shotgun (WGS) entry which is preliminary data.</text>
</comment>
<keyword evidence="3" id="KW-1185">Reference proteome</keyword>
<keyword evidence="1" id="KW-0732">Signal</keyword>
<gene>
    <name evidence="2" type="ORF">EYC87_15155</name>
</gene>
<protein>
    <recommendedName>
        <fullName evidence="4">Secreted protein</fullName>
    </recommendedName>
</protein>
<reference evidence="2" key="1">
    <citation type="submission" date="2019-02" db="EMBL/GenBank/DDBJ databases">
        <authorList>
            <person name="Li S.-H."/>
        </authorList>
    </citation>
    <scope>NUCLEOTIDE SEQUENCE</scope>
    <source>
        <strain evidence="2">IMCC8485</strain>
    </source>
</reference>
<dbReference type="Proteomes" id="UP001143307">
    <property type="component" value="Unassembled WGS sequence"/>
</dbReference>
<feature type="signal peptide" evidence="1">
    <location>
        <begin position="1"/>
        <end position="25"/>
    </location>
</feature>
<accession>A0ABT3SYH4</accession>
<proteinExistence type="predicted"/>
<organism evidence="2 3">
    <name type="scientific">Candidatus Seongchinamella marina</name>
    <dbReference type="NCBI Taxonomy" id="2518990"/>
    <lineage>
        <taxon>Bacteria</taxon>
        <taxon>Pseudomonadati</taxon>
        <taxon>Pseudomonadota</taxon>
        <taxon>Gammaproteobacteria</taxon>
        <taxon>Cellvibrionales</taxon>
        <taxon>Halieaceae</taxon>
        <taxon>Seongchinamella</taxon>
    </lineage>
</organism>